<feature type="compositionally biased region" description="Low complexity" evidence="7">
    <location>
        <begin position="94"/>
        <end position="109"/>
    </location>
</feature>
<evidence type="ECO:0000256" key="5">
    <source>
        <dbReference type="ARBA" id="ARBA00022807"/>
    </source>
</evidence>
<dbReference type="Proteomes" id="UP000509704">
    <property type="component" value="Chromosome 2"/>
</dbReference>
<gene>
    <name evidence="9" type="ORF">HG535_0B03000</name>
</gene>
<feature type="region of interest" description="Disordered" evidence="7">
    <location>
        <begin position="74"/>
        <end position="134"/>
    </location>
</feature>
<keyword evidence="10" id="KW-1185">Reference proteome</keyword>
<sequence length="820" mass="91501">MSAINSHDNGEESYSMYPKTSSPPLPSQGSMHFPAYQPPVPLYAYPQVPYMYAGQTPAYPFNMMNQNQMMYQGGAGGSMPQQNGSVGAKKKWSNDGNSGGSNTNMTSSKVPHYHHHQSSPSYHPASVSSHSNVNSPINSTATLTSRADQYKFFVPKTGPSEISMQLPLFFNTKEEDYSKARSKRHALRLRILQNSSEKEENYKFASKQKEDPKNIAEVTTAKDNIGSEISSHSKTGTSASLSTATSQATLPEIPPVASPPPAASTPNSVKVTSKSWSAVASNAVSRTKQVAVVSSLTESTCSSPTQSQLLSQQQSRVPQRKEGDYIPPSTKGAEPLGSIALRMCYDPDFIDYTLKSPAFEKNISIKSVVPRGIVNRANVCFMSSVLQVLLYCRPFVDILNVVGTRNPNTRVGIAQCKLLDACINIYKKFGKDSFENEKKISQKAKSLQQHQQAQDQQQDQSHQTSVIATAADAINPDEFYGSLSTIPKFKDLKWGHQEDAEEFLTHLLDQLHEEFISSIDSLTDNEIQNLLKSINDDQLRIFFIRNLPSYKKAEFNKNTSTQLKELLAKYDTITESDKENGWHEVSGSSRRGKKTKSAAKRTVEMEASPMSCLFGGQFRSVLDIPNNKESQSITLDPFQTIQLDISDKSINDLETAFKKFSEFEFLPFKSSSGDDVEAKKQTFIDKLPQVLLIQLKRFQFINNTDKNNSMVNYNAYNGRIEKICKKINYDHELIIPTESISSFTSQGEQDRRYTLTGVIYHHGLSSDGGHYTADVYNKEVDKWYRIDDVNIIELNKTDVLKGGEEGADSRTAYILMYQKS</sequence>
<accession>A0A7H9AY80</accession>
<dbReference type="InterPro" id="IPR038765">
    <property type="entry name" value="Papain-like_cys_pep_sf"/>
</dbReference>
<dbReference type="Pfam" id="PF00443">
    <property type="entry name" value="UCH"/>
    <property type="match status" value="1"/>
</dbReference>
<dbReference type="CDD" id="cd02257">
    <property type="entry name" value="Peptidase_C19"/>
    <property type="match status" value="1"/>
</dbReference>
<evidence type="ECO:0000313" key="10">
    <source>
        <dbReference type="Proteomes" id="UP000509704"/>
    </source>
</evidence>
<dbReference type="PROSITE" id="PS50235">
    <property type="entry name" value="USP_3"/>
    <property type="match status" value="1"/>
</dbReference>
<name>A0A7H9AY80_ZYGMR</name>
<proteinExistence type="inferred from homology"/>
<feature type="compositionally biased region" description="Low complexity" evidence="7">
    <location>
        <begin position="301"/>
        <end position="317"/>
    </location>
</feature>
<evidence type="ECO:0000256" key="3">
    <source>
        <dbReference type="ARBA" id="ARBA00022786"/>
    </source>
</evidence>
<feature type="region of interest" description="Disordered" evidence="7">
    <location>
        <begin position="579"/>
        <end position="599"/>
    </location>
</feature>
<dbReference type="PROSITE" id="PS00972">
    <property type="entry name" value="USP_1"/>
    <property type="match status" value="1"/>
</dbReference>
<feature type="compositionally biased region" description="Low complexity" evidence="7">
    <location>
        <begin position="233"/>
        <end position="251"/>
    </location>
</feature>
<dbReference type="GO" id="GO:0004843">
    <property type="term" value="F:cysteine-type deubiquitinase activity"/>
    <property type="evidence" value="ECO:0007669"/>
    <property type="project" value="UniProtKB-UniRule"/>
</dbReference>
<dbReference type="EC" id="3.4.19.12" evidence="6"/>
<comment type="similarity">
    <text evidence="6">Belongs to the peptidase C19 family.</text>
</comment>
<dbReference type="EMBL" id="CP058605">
    <property type="protein sequence ID" value="QLG71261.1"/>
    <property type="molecule type" value="Genomic_DNA"/>
</dbReference>
<evidence type="ECO:0000313" key="9">
    <source>
        <dbReference type="EMBL" id="QLG71261.1"/>
    </source>
</evidence>
<dbReference type="GO" id="GO:0016579">
    <property type="term" value="P:protein deubiquitination"/>
    <property type="evidence" value="ECO:0007669"/>
    <property type="project" value="InterPro"/>
</dbReference>
<dbReference type="GO" id="GO:0005634">
    <property type="term" value="C:nucleus"/>
    <property type="evidence" value="ECO:0007669"/>
    <property type="project" value="TreeGrafter"/>
</dbReference>
<feature type="region of interest" description="Disordered" evidence="7">
    <location>
        <begin position="301"/>
        <end position="332"/>
    </location>
</feature>
<dbReference type="SUPFAM" id="SSF54001">
    <property type="entry name" value="Cysteine proteinases"/>
    <property type="match status" value="1"/>
</dbReference>
<feature type="region of interest" description="Disordered" evidence="7">
    <location>
        <begin position="222"/>
        <end position="269"/>
    </location>
</feature>
<keyword evidence="4 6" id="KW-0378">Hydrolase</keyword>
<keyword evidence="2 6" id="KW-0645">Protease</keyword>
<feature type="compositionally biased region" description="Low complexity" evidence="7">
    <location>
        <begin position="118"/>
        <end position="131"/>
    </location>
</feature>
<feature type="region of interest" description="Disordered" evidence="7">
    <location>
        <begin position="440"/>
        <end position="465"/>
    </location>
</feature>
<feature type="domain" description="USP" evidence="8">
    <location>
        <begin position="371"/>
        <end position="820"/>
    </location>
</feature>
<dbReference type="InterPro" id="IPR050164">
    <property type="entry name" value="Peptidase_C19"/>
</dbReference>
<feature type="compositionally biased region" description="Pro residues" evidence="7">
    <location>
        <begin position="252"/>
        <end position="263"/>
    </location>
</feature>
<dbReference type="RefSeq" id="XP_037142989.1">
    <property type="nucleotide sequence ID" value="XM_037287094.1"/>
</dbReference>
<comment type="catalytic activity">
    <reaction evidence="1 6">
        <text>Thiol-dependent hydrolysis of ester, thioester, amide, peptide and isopeptide bonds formed by the C-terminal Gly of ubiquitin (a 76-residue protein attached to proteins as an intracellular targeting signal).</text>
        <dbReference type="EC" id="3.4.19.12"/>
    </reaction>
</comment>
<dbReference type="GO" id="GO:0006508">
    <property type="term" value="P:proteolysis"/>
    <property type="evidence" value="ECO:0007669"/>
    <property type="project" value="UniProtKB-KW"/>
</dbReference>
<dbReference type="AlphaFoldDB" id="A0A7H9AY80"/>
<reference evidence="9 10" key="1">
    <citation type="submission" date="2020-07" db="EMBL/GenBank/DDBJ databases">
        <title>The yeast mating-type switching endonuclease HO is a domesticated member of an unorthodox homing genetic element family.</title>
        <authorList>
            <person name="Coughlan A.Y."/>
            <person name="Lombardi L."/>
            <person name="Braun-Galleani S."/>
            <person name="Martos A.R."/>
            <person name="Galeote V."/>
            <person name="Bigey F."/>
            <person name="Dequin S."/>
            <person name="Byrne K.P."/>
            <person name="Wolfe K.H."/>
        </authorList>
    </citation>
    <scope>NUCLEOTIDE SEQUENCE [LARGE SCALE GENOMIC DNA]</scope>
    <source>
        <strain evidence="9 10">NRRL Y-6702</strain>
    </source>
</reference>
<dbReference type="GeneID" id="59234922"/>
<protein>
    <recommendedName>
        <fullName evidence="6">Ubiquitin carboxyl-terminal hydrolase</fullName>
        <ecNumber evidence="6">3.4.19.12</ecNumber>
    </recommendedName>
</protein>
<dbReference type="InterPro" id="IPR018200">
    <property type="entry name" value="USP_CS"/>
</dbReference>
<evidence type="ECO:0000256" key="6">
    <source>
        <dbReference type="RuleBase" id="RU366025"/>
    </source>
</evidence>
<dbReference type="PANTHER" id="PTHR24006:SF687">
    <property type="entry name" value="UBIQUITIN CARBOXYL-TERMINAL HYDROLASE 10"/>
    <property type="match status" value="1"/>
</dbReference>
<evidence type="ECO:0000256" key="7">
    <source>
        <dbReference type="SAM" id="MobiDB-lite"/>
    </source>
</evidence>
<dbReference type="OrthoDB" id="429671at2759"/>
<evidence type="ECO:0000256" key="2">
    <source>
        <dbReference type="ARBA" id="ARBA00022670"/>
    </source>
</evidence>
<dbReference type="PROSITE" id="PS00973">
    <property type="entry name" value="USP_2"/>
    <property type="match status" value="1"/>
</dbReference>
<dbReference type="InterPro" id="IPR001394">
    <property type="entry name" value="Peptidase_C19_UCH"/>
</dbReference>
<dbReference type="Gene3D" id="3.90.70.10">
    <property type="entry name" value="Cysteine proteinases"/>
    <property type="match status" value="1"/>
</dbReference>
<evidence type="ECO:0000259" key="8">
    <source>
        <dbReference type="PROSITE" id="PS50235"/>
    </source>
</evidence>
<evidence type="ECO:0000256" key="1">
    <source>
        <dbReference type="ARBA" id="ARBA00000707"/>
    </source>
</evidence>
<organism evidence="9 10">
    <name type="scientific">Zygotorulaspora mrakii</name>
    <name type="common">Zygosaccharomyces mrakii</name>
    <dbReference type="NCBI Taxonomy" id="42260"/>
    <lineage>
        <taxon>Eukaryota</taxon>
        <taxon>Fungi</taxon>
        <taxon>Dikarya</taxon>
        <taxon>Ascomycota</taxon>
        <taxon>Saccharomycotina</taxon>
        <taxon>Saccharomycetes</taxon>
        <taxon>Saccharomycetales</taxon>
        <taxon>Saccharomycetaceae</taxon>
        <taxon>Zygotorulaspora</taxon>
    </lineage>
</organism>
<evidence type="ECO:0000256" key="4">
    <source>
        <dbReference type="ARBA" id="ARBA00022801"/>
    </source>
</evidence>
<dbReference type="PANTHER" id="PTHR24006">
    <property type="entry name" value="UBIQUITIN CARBOXYL-TERMINAL HYDROLASE"/>
    <property type="match status" value="1"/>
</dbReference>
<dbReference type="KEGG" id="zmk:HG535_0B03000"/>
<dbReference type="GO" id="GO:0005829">
    <property type="term" value="C:cytosol"/>
    <property type="evidence" value="ECO:0007669"/>
    <property type="project" value="TreeGrafter"/>
</dbReference>
<dbReference type="InterPro" id="IPR028889">
    <property type="entry name" value="USP"/>
</dbReference>
<feature type="region of interest" description="Disordered" evidence="7">
    <location>
        <begin position="1"/>
        <end position="30"/>
    </location>
</feature>
<keyword evidence="5 6" id="KW-0788">Thiol protease</keyword>
<keyword evidence="3 6" id="KW-0833">Ubl conjugation pathway</keyword>
<feature type="compositionally biased region" description="Low complexity" evidence="7">
    <location>
        <begin position="443"/>
        <end position="463"/>
    </location>
</feature>
<feature type="compositionally biased region" description="Basic residues" evidence="7">
    <location>
        <begin position="590"/>
        <end position="599"/>
    </location>
</feature>